<dbReference type="AlphaFoldDB" id="A0AAN5T5E5"/>
<dbReference type="InterPro" id="IPR011009">
    <property type="entry name" value="Kinase-like_dom_sf"/>
</dbReference>
<gene>
    <name evidence="2" type="ORF">JBK99_09595</name>
</gene>
<dbReference type="Gene3D" id="3.90.1200.10">
    <property type="match status" value="1"/>
</dbReference>
<accession>A0AAN5T5E5</accession>
<reference evidence="2" key="1">
    <citation type="journal article" date="2018" name="Genome Biol.">
        <title>SKESA: strategic k-mer extension for scrupulous assemblies.</title>
        <authorList>
            <person name="Souvorov A."/>
            <person name="Agarwala R."/>
            <person name="Lipman D.J."/>
        </authorList>
    </citation>
    <scope>NUCLEOTIDE SEQUENCE</scope>
    <source>
        <strain evidence="2">CL18-200174</strain>
    </source>
</reference>
<organism evidence="2 3">
    <name type="scientific">Legionella pneumophila</name>
    <dbReference type="NCBI Taxonomy" id="446"/>
    <lineage>
        <taxon>Bacteria</taxon>
        <taxon>Pseudomonadati</taxon>
        <taxon>Pseudomonadota</taxon>
        <taxon>Gammaproteobacteria</taxon>
        <taxon>Legionellales</taxon>
        <taxon>Legionellaceae</taxon>
        <taxon>Legionella</taxon>
    </lineage>
</organism>
<evidence type="ECO:0000313" key="3">
    <source>
        <dbReference type="Proteomes" id="UP000863577"/>
    </source>
</evidence>
<evidence type="ECO:0000259" key="1">
    <source>
        <dbReference type="Pfam" id="PF01636"/>
    </source>
</evidence>
<protein>
    <submittedName>
        <fullName evidence="2">Aminoglycoside phosphotransferase family protein</fullName>
    </submittedName>
</protein>
<proteinExistence type="predicted"/>
<dbReference type="Pfam" id="PF01636">
    <property type="entry name" value="APH"/>
    <property type="match status" value="1"/>
</dbReference>
<reference evidence="2" key="2">
    <citation type="submission" date="2019-09" db="EMBL/GenBank/DDBJ databases">
        <authorList>
            <consortium name="NCBI Pathogen Detection Project"/>
        </authorList>
    </citation>
    <scope>NUCLEOTIDE SEQUENCE</scope>
    <source>
        <strain evidence="2">CL18-200174</strain>
    </source>
</reference>
<sequence length="328" mass="37520">MKNNDAAIQWAVDYLESNDCRLVSVQKIVEPAHSIVNKINTSQGVFYLKQTPPTLFIEPDTISLLKAQGCQHVPTVIAKNDRYHCFLTTACGDVTLRALFSKTSIDIDLLERGISHYASIQRNLENDIPKLITFGLPDWRLDKFPLLYRELIQETELLVADGLSQKEITTLNEAYDFCIELCERLSQYNIPATINHCDFQDNNILVTQKTGELSIIDWGETVIGHPFFSLNTCLWNLTYFYNMKSDDFRYQTLQRICVSSWLDSYEESDLITAFNITNELLGIFAAMNYKCMYDATTNQSKTVQEEHPGSIAGCLRSFICVSKMLHHH</sequence>
<dbReference type="EMBL" id="DACWOD010000006">
    <property type="protein sequence ID" value="HAU2396578.1"/>
    <property type="molecule type" value="Genomic_DNA"/>
</dbReference>
<dbReference type="RefSeq" id="WP_027264988.1">
    <property type="nucleotide sequence ID" value="NZ_CAXYJF010000010.1"/>
</dbReference>
<dbReference type="InterPro" id="IPR002575">
    <property type="entry name" value="Aminoglycoside_PTrfase"/>
</dbReference>
<comment type="caution">
    <text evidence="2">The sequence shown here is derived from an EMBL/GenBank/DDBJ whole genome shotgun (WGS) entry which is preliminary data.</text>
</comment>
<dbReference type="Proteomes" id="UP000863577">
    <property type="component" value="Unassembled WGS sequence"/>
</dbReference>
<evidence type="ECO:0000313" key="2">
    <source>
        <dbReference type="EMBL" id="HAU2396578.1"/>
    </source>
</evidence>
<feature type="domain" description="Aminoglycoside phosphotransferase" evidence="1">
    <location>
        <begin position="134"/>
        <end position="237"/>
    </location>
</feature>
<name>A0AAN5T5E5_LEGPN</name>
<dbReference type="SUPFAM" id="SSF56112">
    <property type="entry name" value="Protein kinase-like (PK-like)"/>
    <property type="match status" value="1"/>
</dbReference>